<accession>A0A399T432</accession>
<protein>
    <submittedName>
        <fullName evidence="1">Uncharacterized protein</fullName>
    </submittedName>
</protein>
<comment type="caution">
    <text evidence="1">The sequence shown here is derived from an EMBL/GenBank/DDBJ whole genome shotgun (WGS) entry which is preliminary data.</text>
</comment>
<evidence type="ECO:0000313" key="1">
    <source>
        <dbReference type="EMBL" id="RIJ49849.1"/>
    </source>
</evidence>
<dbReference type="PROSITE" id="PS51257">
    <property type="entry name" value="PROKAR_LIPOPROTEIN"/>
    <property type="match status" value="1"/>
</dbReference>
<reference evidence="1 2" key="1">
    <citation type="submission" date="2018-08" db="EMBL/GenBank/DDBJ databases">
        <title>Pallidiluteibacterium maritimus gen. nov., sp. nov., isolated from coastal sediment.</title>
        <authorList>
            <person name="Zhou L.Y."/>
        </authorList>
    </citation>
    <scope>NUCLEOTIDE SEQUENCE [LARGE SCALE GENOMIC DNA]</scope>
    <source>
        <strain evidence="1 2">XSD2</strain>
    </source>
</reference>
<dbReference type="Proteomes" id="UP000265926">
    <property type="component" value="Unassembled WGS sequence"/>
</dbReference>
<gene>
    <name evidence="1" type="ORF">D1614_03660</name>
</gene>
<dbReference type="EMBL" id="QWGR01000002">
    <property type="protein sequence ID" value="RIJ49849.1"/>
    <property type="molecule type" value="Genomic_DNA"/>
</dbReference>
<organism evidence="1 2">
    <name type="scientific">Maribellus luteus</name>
    <dbReference type="NCBI Taxonomy" id="2305463"/>
    <lineage>
        <taxon>Bacteria</taxon>
        <taxon>Pseudomonadati</taxon>
        <taxon>Bacteroidota</taxon>
        <taxon>Bacteroidia</taxon>
        <taxon>Marinilabiliales</taxon>
        <taxon>Prolixibacteraceae</taxon>
        <taxon>Maribellus</taxon>
    </lineage>
</organism>
<dbReference type="RefSeq" id="WP_119436537.1">
    <property type="nucleotide sequence ID" value="NZ_QWGR01000002.1"/>
</dbReference>
<proteinExistence type="predicted"/>
<evidence type="ECO:0000313" key="2">
    <source>
        <dbReference type="Proteomes" id="UP000265926"/>
    </source>
</evidence>
<sequence>MKIRELVLMGMLVFSACSSGDDDHVFQLDSGQRFALQEEYASVDHGLSISVEHVSDSRCPTGVVCIWEGEATVYLYVRTQNVQELVLSTVRQPKDTVQNYEIELVDVSPYPDISREIEQEDYEVTLKVRRVDP</sequence>
<dbReference type="OrthoDB" id="163809at2"/>
<name>A0A399T432_9BACT</name>
<keyword evidence="2" id="KW-1185">Reference proteome</keyword>
<dbReference type="AlphaFoldDB" id="A0A399T432"/>